<dbReference type="Proteomes" id="UP000027318">
    <property type="component" value="Unassembled WGS sequence"/>
</dbReference>
<evidence type="ECO:0000313" key="1">
    <source>
        <dbReference type="EMBL" id="KDE41041.1"/>
    </source>
</evidence>
<accession>A0A063Y8I7</accession>
<dbReference type="AlphaFoldDB" id="A0A063Y8I7"/>
<proteinExistence type="predicted"/>
<keyword evidence="2" id="KW-1185">Reference proteome</keyword>
<dbReference type="STRING" id="267850.ADINL_0473"/>
<gene>
    <name evidence="1" type="ORF">ADINL_0473</name>
</gene>
<organism evidence="1 2">
    <name type="scientific">Nitrincola lacisaponensis</name>
    <dbReference type="NCBI Taxonomy" id="267850"/>
    <lineage>
        <taxon>Bacteria</taxon>
        <taxon>Pseudomonadati</taxon>
        <taxon>Pseudomonadota</taxon>
        <taxon>Gammaproteobacteria</taxon>
        <taxon>Oceanospirillales</taxon>
        <taxon>Oceanospirillaceae</taxon>
        <taxon>Nitrincola</taxon>
    </lineage>
</organism>
<name>A0A063Y8I7_9GAMM</name>
<keyword evidence="1" id="KW-0449">Lipoprotein</keyword>
<dbReference type="EMBL" id="JMSZ01000013">
    <property type="protein sequence ID" value="KDE41041.1"/>
    <property type="molecule type" value="Genomic_DNA"/>
</dbReference>
<evidence type="ECO:0000313" key="2">
    <source>
        <dbReference type="Proteomes" id="UP000027318"/>
    </source>
</evidence>
<reference evidence="1 2" key="1">
    <citation type="journal article" date="2005" name="Int. J. Syst. Evol. Microbiol.">
        <title>Nitrincola lacisaponensis gen. nov., sp. nov., a novel alkaliphilic bacterium isolated from an alkaline, saline lake.</title>
        <authorList>
            <person name="Dimitriu P.A."/>
            <person name="Shukla S.K."/>
            <person name="Conradt J."/>
            <person name="Marquez M.C."/>
            <person name="Ventosa A."/>
            <person name="Maglia A."/>
            <person name="Peyton B.M."/>
            <person name="Pinkart H.C."/>
            <person name="Mormile M.R."/>
        </authorList>
    </citation>
    <scope>NUCLEOTIDE SEQUENCE [LARGE SCALE GENOMIC DNA]</scope>
    <source>
        <strain evidence="1 2">4CA</strain>
    </source>
</reference>
<dbReference type="PATRIC" id="fig|267850.7.peg.466"/>
<sequence>MIHLDPLTTEQEYVSTRDAAVRSRTEVTLAMVDVYRSLMGAPDTAATTLLNTL</sequence>
<comment type="caution">
    <text evidence="1">The sequence shown here is derived from an EMBL/GenBank/DDBJ whole genome shotgun (WGS) entry which is preliminary data.</text>
</comment>
<protein>
    <submittedName>
        <fullName evidence="1">RND efflux system, outer membrane lipoprotein CmeC</fullName>
    </submittedName>
</protein>